<protein>
    <submittedName>
        <fullName evidence="7">Putative transporter SEO1</fullName>
    </submittedName>
</protein>
<evidence type="ECO:0000256" key="4">
    <source>
        <dbReference type="ARBA" id="ARBA00022989"/>
    </source>
</evidence>
<dbReference type="PANTHER" id="PTHR43791:SF15">
    <property type="entry name" value="TRANSPORTER SEO1-RELATED"/>
    <property type="match status" value="1"/>
</dbReference>
<evidence type="ECO:0000256" key="3">
    <source>
        <dbReference type="ARBA" id="ARBA00022692"/>
    </source>
</evidence>
<evidence type="ECO:0000313" key="7">
    <source>
        <dbReference type="EMBL" id="EHK97617.1"/>
    </source>
</evidence>
<dbReference type="Gene3D" id="1.20.1250.20">
    <property type="entry name" value="MFS general substrate transporter like domains"/>
    <property type="match status" value="1"/>
</dbReference>
<organism evidence="7 8">
    <name type="scientific">Glarea lozoyensis (strain ATCC 74030 / MF5533)</name>
    <dbReference type="NCBI Taxonomy" id="1104152"/>
    <lineage>
        <taxon>Eukaryota</taxon>
        <taxon>Fungi</taxon>
        <taxon>Dikarya</taxon>
        <taxon>Ascomycota</taxon>
        <taxon>Pezizomycotina</taxon>
        <taxon>Leotiomycetes</taxon>
        <taxon>Helotiales</taxon>
        <taxon>Helotiaceae</taxon>
        <taxon>Glarea</taxon>
    </lineage>
</organism>
<evidence type="ECO:0000256" key="1">
    <source>
        <dbReference type="ARBA" id="ARBA00004141"/>
    </source>
</evidence>
<feature type="transmembrane region" description="Helical" evidence="6">
    <location>
        <begin position="219"/>
        <end position="239"/>
    </location>
</feature>
<dbReference type="AlphaFoldDB" id="H0EV35"/>
<sequence length="325" mass="36681">MSNIHEKRKGRAWYHWYSADDSPEEKRLIVKLDLLIIPYAVIAYWIKYIDQSNLKTGWGIFTLLQYRTQSYSELMAYRFFVGLFEAAFFPGVHYVLGAWYRGDELGRRGGVFYVGQMLGTLTAGLIQSAASANLDGVNGLAGWSDTELELAVSRLKDVKADTTEVVKESRFKLIKRIATDWKIYILTFWAILFWNSGSTSYGGYLLWLKSLKRFSTPKVNQLGTTAPALGIFYVLFVNFSSDLLWGPSGAIAFAHAWNFTAMVILATWKVPEAAKWFADTRVSDERGAAILERLDVLCGVLGCVGCFYLCGYWTAGEEVESRTCE</sequence>
<comment type="caution">
    <text evidence="7">The sequence shown here is derived from an EMBL/GenBank/DDBJ whole genome shotgun (WGS) entry which is preliminary data.</text>
</comment>
<dbReference type="OrthoDB" id="3639251at2759"/>
<feature type="transmembrane region" description="Helical" evidence="6">
    <location>
        <begin position="183"/>
        <end position="207"/>
    </location>
</feature>
<dbReference type="InParanoid" id="H0EV35"/>
<dbReference type="HOGENOM" id="CLU_001265_4_2_1"/>
<keyword evidence="2" id="KW-0813">Transport</keyword>
<dbReference type="EMBL" id="AGUE01000185">
    <property type="protein sequence ID" value="EHK97617.1"/>
    <property type="molecule type" value="Genomic_DNA"/>
</dbReference>
<keyword evidence="4 6" id="KW-1133">Transmembrane helix</keyword>
<dbReference type="SUPFAM" id="SSF103473">
    <property type="entry name" value="MFS general substrate transporter"/>
    <property type="match status" value="1"/>
</dbReference>
<feature type="transmembrane region" description="Helical" evidence="6">
    <location>
        <begin position="28"/>
        <end position="46"/>
    </location>
</feature>
<feature type="transmembrane region" description="Helical" evidence="6">
    <location>
        <begin position="296"/>
        <end position="315"/>
    </location>
</feature>
<name>H0EV35_GLAL7</name>
<evidence type="ECO:0000256" key="5">
    <source>
        <dbReference type="ARBA" id="ARBA00023136"/>
    </source>
</evidence>
<reference evidence="7 8" key="1">
    <citation type="journal article" date="2012" name="Eukaryot. Cell">
        <title>Genome sequence of the fungus Glarea lozoyensis: the first genome sequence of a species from the Helotiaceae family.</title>
        <authorList>
            <person name="Youssar L."/>
            <person name="Gruening B.A."/>
            <person name="Erxleben A."/>
            <person name="Guenther S."/>
            <person name="Huettel W."/>
        </authorList>
    </citation>
    <scope>NUCLEOTIDE SEQUENCE [LARGE SCALE GENOMIC DNA]</scope>
    <source>
        <strain evidence="8">ATCC 74030 / MF5533</strain>
    </source>
</reference>
<comment type="subcellular location">
    <subcellularLocation>
        <location evidence="1">Membrane</location>
        <topology evidence="1">Multi-pass membrane protein</topology>
    </subcellularLocation>
</comment>
<evidence type="ECO:0000256" key="6">
    <source>
        <dbReference type="SAM" id="Phobius"/>
    </source>
</evidence>
<feature type="transmembrane region" description="Helical" evidence="6">
    <location>
        <begin position="76"/>
        <end position="99"/>
    </location>
</feature>
<accession>H0EV35</accession>
<feature type="transmembrane region" description="Helical" evidence="6">
    <location>
        <begin position="245"/>
        <end position="268"/>
    </location>
</feature>
<dbReference type="GO" id="GO:0022857">
    <property type="term" value="F:transmembrane transporter activity"/>
    <property type="evidence" value="ECO:0007669"/>
    <property type="project" value="TreeGrafter"/>
</dbReference>
<evidence type="ECO:0000313" key="8">
    <source>
        <dbReference type="Proteomes" id="UP000005446"/>
    </source>
</evidence>
<dbReference type="PANTHER" id="PTHR43791">
    <property type="entry name" value="PERMEASE-RELATED"/>
    <property type="match status" value="1"/>
</dbReference>
<keyword evidence="3 6" id="KW-0812">Transmembrane</keyword>
<proteinExistence type="predicted"/>
<gene>
    <name evidence="7" type="ORF">M7I_6628</name>
</gene>
<evidence type="ECO:0000256" key="2">
    <source>
        <dbReference type="ARBA" id="ARBA00022448"/>
    </source>
</evidence>
<dbReference type="InterPro" id="IPR036259">
    <property type="entry name" value="MFS_trans_sf"/>
</dbReference>
<dbReference type="Proteomes" id="UP000005446">
    <property type="component" value="Unassembled WGS sequence"/>
</dbReference>
<dbReference type="GO" id="GO:0016020">
    <property type="term" value="C:membrane"/>
    <property type="evidence" value="ECO:0007669"/>
    <property type="project" value="UniProtKB-SubCell"/>
</dbReference>
<keyword evidence="8" id="KW-1185">Reference proteome</keyword>
<keyword evidence="5 6" id="KW-0472">Membrane</keyword>
<feature type="transmembrane region" description="Helical" evidence="6">
    <location>
        <begin position="111"/>
        <end position="130"/>
    </location>
</feature>